<keyword evidence="1 3" id="KW-0378">Hydrolase</keyword>
<keyword evidence="2" id="KW-0732">Signal</keyword>
<keyword evidence="4" id="KW-1185">Reference proteome</keyword>
<dbReference type="GO" id="GO:0042781">
    <property type="term" value="F:3'-tRNA processing endoribonuclease activity"/>
    <property type="evidence" value="ECO:0007669"/>
    <property type="project" value="UniProtKB-EC"/>
</dbReference>
<feature type="chain" id="PRO_5022834165" evidence="2">
    <location>
        <begin position="27"/>
        <end position="333"/>
    </location>
</feature>
<evidence type="ECO:0000256" key="1">
    <source>
        <dbReference type="ARBA" id="ARBA00022801"/>
    </source>
</evidence>
<dbReference type="EC" id="3.1.26.11" evidence="3"/>
<dbReference type="InterPro" id="IPR036866">
    <property type="entry name" value="RibonucZ/Hydroxyglut_hydro"/>
</dbReference>
<evidence type="ECO:0000313" key="3">
    <source>
        <dbReference type="EMBL" id="VVE42218.1"/>
    </source>
</evidence>
<dbReference type="SUPFAM" id="SSF56281">
    <property type="entry name" value="Metallo-hydrolase/oxidoreductase"/>
    <property type="match status" value="1"/>
</dbReference>
<organism evidence="3 4">
    <name type="scientific">Pandoraea iniqua</name>
    <dbReference type="NCBI Taxonomy" id="2508288"/>
    <lineage>
        <taxon>Bacteria</taxon>
        <taxon>Pseudomonadati</taxon>
        <taxon>Pseudomonadota</taxon>
        <taxon>Betaproteobacteria</taxon>
        <taxon>Burkholderiales</taxon>
        <taxon>Burkholderiaceae</taxon>
        <taxon>Pandoraea</taxon>
    </lineage>
</organism>
<name>A0A5E4Y1L9_9BURK</name>
<dbReference type="AlphaFoldDB" id="A0A5E4Y1L9"/>
<proteinExistence type="predicted"/>
<dbReference type="EMBL" id="CABPSI010000005">
    <property type="protein sequence ID" value="VVE42218.1"/>
    <property type="molecule type" value="Genomic_DNA"/>
</dbReference>
<gene>
    <name evidence="3" type="primary">rnz</name>
    <name evidence="3" type="ORF">PIN31115_04190</name>
</gene>
<accession>A0A5E4Y1L9</accession>
<sequence>MKNMLRKCGAIVTLLCAVGYAPLSTAAMKVTLLGTGTPILNIDRFGISVLVEAGSQKLLFDAGRGVAMRLHQQQVPLRDISAVFISLLNSDHITGLPDLYATAPLPTDDGRLKTPMRLYGPDGIENVAQGIELMFKDQNRMRMLEGEVVEPATHITTKRVEPGTVYEKDGVKVTAFLIEHGHVKPDFGYRIEYDGHAVVITDDTTYSENLVAHSKQADLMVQSVAIGSRALERAAPDYVNHFYGYLASPENAGRILAETQPKLAVFAHISLYSQPGIARATVDELRERVQAAYRGNFVIGEDLMSFSIDERGVTQLPYSAEVRHKESGSRNLP</sequence>
<dbReference type="RefSeq" id="WP_150685751.1">
    <property type="nucleotide sequence ID" value="NZ_CABPSI010000005.1"/>
</dbReference>
<dbReference type="InterPro" id="IPR044094">
    <property type="entry name" value="AtsA-like_MBL-fold"/>
</dbReference>
<protein>
    <submittedName>
        <fullName evidence="3">Ribonuclease Z</fullName>
        <ecNumber evidence="3">3.1.26.11</ecNumber>
    </submittedName>
</protein>
<evidence type="ECO:0000256" key="2">
    <source>
        <dbReference type="SAM" id="SignalP"/>
    </source>
</evidence>
<reference evidence="3 4" key="1">
    <citation type="submission" date="2019-08" db="EMBL/GenBank/DDBJ databases">
        <authorList>
            <person name="Peeters C."/>
        </authorList>
    </citation>
    <scope>NUCLEOTIDE SEQUENCE [LARGE SCALE GENOMIC DNA]</scope>
    <source>
        <strain evidence="3 4">LMG 31115</strain>
    </source>
</reference>
<feature type="signal peptide" evidence="2">
    <location>
        <begin position="1"/>
        <end position="26"/>
    </location>
</feature>
<dbReference type="Gene3D" id="3.60.15.10">
    <property type="entry name" value="Ribonuclease Z/Hydroxyacylglutathione hydrolase-like"/>
    <property type="match status" value="1"/>
</dbReference>
<dbReference type="Proteomes" id="UP000333828">
    <property type="component" value="Unassembled WGS sequence"/>
</dbReference>
<dbReference type="Pfam" id="PF23023">
    <property type="entry name" value="Anti-Pycsar_Apyc1"/>
    <property type="match status" value="1"/>
</dbReference>
<dbReference type="PANTHER" id="PTHR46018:SF2">
    <property type="entry name" value="ZINC PHOSPHODIESTERASE ELAC PROTEIN 1"/>
    <property type="match status" value="1"/>
</dbReference>
<evidence type="ECO:0000313" key="4">
    <source>
        <dbReference type="Proteomes" id="UP000333828"/>
    </source>
</evidence>
<dbReference type="CDD" id="cd07719">
    <property type="entry name" value="arylsulfatase_AtsA-like_MBL-fold"/>
    <property type="match status" value="1"/>
</dbReference>
<dbReference type="PANTHER" id="PTHR46018">
    <property type="entry name" value="ZINC PHOSPHODIESTERASE ELAC PROTEIN 1"/>
    <property type="match status" value="1"/>
</dbReference>